<comment type="caution">
    <text evidence="1">The sequence shown here is derived from an EMBL/GenBank/DDBJ whole genome shotgun (WGS) entry which is preliminary data.</text>
</comment>
<organism evidence="1 2">
    <name type="scientific">Alteromonas aestuariivivens</name>
    <dbReference type="NCBI Taxonomy" id="1938339"/>
    <lineage>
        <taxon>Bacteria</taxon>
        <taxon>Pseudomonadati</taxon>
        <taxon>Pseudomonadota</taxon>
        <taxon>Gammaproteobacteria</taxon>
        <taxon>Alteromonadales</taxon>
        <taxon>Alteromonadaceae</taxon>
        <taxon>Alteromonas/Salinimonas group</taxon>
        <taxon>Alteromonas</taxon>
    </lineage>
</organism>
<sequence>MIFAVRNLFTQSEPEGQHLSCFSAALAAVHVGDCTSQPLPCINARQFAEKLNSKDQQALGVVRFEGTPIFAKSRSKRLFLCQ</sequence>
<dbReference type="AlphaFoldDB" id="A0A3D8M4R4"/>
<dbReference type="Proteomes" id="UP000256561">
    <property type="component" value="Unassembled WGS sequence"/>
</dbReference>
<evidence type="ECO:0000313" key="1">
    <source>
        <dbReference type="EMBL" id="RDV24679.1"/>
    </source>
</evidence>
<dbReference type="EMBL" id="QRHA01000009">
    <property type="protein sequence ID" value="RDV24679.1"/>
    <property type="molecule type" value="Genomic_DNA"/>
</dbReference>
<keyword evidence="2" id="KW-1185">Reference proteome</keyword>
<accession>A0A3D8M4R4</accession>
<name>A0A3D8M4R4_9ALTE</name>
<evidence type="ECO:0000313" key="2">
    <source>
        <dbReference type="Proteomes" id="UP000256561"/>
    </source>
</evidence>
<proteinExistence type="predicted"/>
<protein>
    <submittedName>
        <fullName evidence="1">Uncharacterized protein</fullName>
    </submittedName>
</protein>
<reference evidence="2" key="1">
    <citation type="submission" date="2018-08" db="EMBL/GenBank/DDBJ databases">
        <authorList>
            <person name="Zhang J."/>
            <person name="Du Z.-J."/>
        </authorList>
    </citation>
    <scope>NUCLEOTIDE SEQUENCE [LARGE SCALE GENOMIC DNA]</scope>
    <source>
        <strain evidence="2">KCTC 52655</strain>
    </source>
</reference>
<gene>
    <name evidence="1" type="ORF">DXV75_13415</name>
</gene>